<dbReference type="SUPFAM" id="SSF140361">
    <property type="entry name" value="MIT domain-like"/>
    <property type="match status" value="1"/>
</dbReference>
<reference evidence="2 3" key="1">
    <citation type="submission" date="2019-09" db="EMBL/GenBank/DDBJ databases">
        <title>The hologenome of the rock-dwelling lichen Lasallia pustulata.</title>
        <authorList>
            <person name="Greshake Tzovaras B."/>
            <person name="Segers F."/>
            <person name="Bicker A."/>
            <person name="Dal Grande F."/>
            <person name="Otte J."/>
            <person name="Hankeln T."/>
            <person name="Schmitt I."/>
            <person name="Ebersberger I."/>
        </authorList>
    </citation>
    <scope>NUCLEOTIDE SEQUENCE [LARGE SCALE GENOMIC DNA]</scope>
    <source>
        <strain evidence="2">A1-1</strain>
    </source>
</reference>
<feature type="region of interest" description="Disordered" evidence="1">
    <location>
        <begin position="331"/>
        <end position="375"/>
    </location>
</feature>
<feature type="region of interest" description="Disordered" evidence="1">
    <location>
        <begin position="69"/>
        <end position="224"/>
    </location>
</feature>
<proteinExistence type="predicted"/>
<sequence length="493" mass="52617">MDATPLTLAHSHARNASNETQKANPAAASEEHDLAAAEFANAAKVTSDGEAFRTLKLLEQHHQKLAQLLQFRTSHPVAAPSEAAPEPTAAKSSPQASPSTEKIPRPRNLSPSPSPQPSPLSPHFPPRDLSSSIASNLASARGIPSNKQRRGSPLSPTISAQQAGGKGTNPPARSKLRESEQQDASPGRPKGLPRSASTPAPSALQDKVGESPPSQPERSDEPFQRFYATFEGLLSKLSAPLAFAGLPLGLEEATLTLEPPPTQKLKPKPEERAIADPDVAKIFSKAALRAIREENGTNGGAFGGAESFYVVPTTGGTISYAGILSRAEQEARAAAGAEADDQYEDEFVDARETPQPASPELRKKGRPKPGTKTMEELQLENEALRALADHLSVRLQRFEMGAQTSSMALQRSIRALHQSPSASDAGVGSGEKNDEKAKALGEEMAALKKELEKLGRENEKLRGVVARYRERWEKLKEGARVRRGGKDDGGVEG</sequence>
<dbReference type="OrthoDB" id="3197614at2759"/>
<comment type="caution">
    <text evidence="2">The sequence shown here is derived from an EMBL/GenBank/DDBJ whole genome shotgun (WGS) entry which is preliminary data.</text>
</comment>
<organism evidence="2 3">
    <name type="scientific">Lasallia pustulata</name>
    <dbReference type="NCBI Taxonomy" id="136370"/>
    <lineage>
        <taxon>Eukaryota</taxon>
        <taxon>Fungi</taxon>
        <taxon>Dikarya</taxon>
        <taxon>Ascomycota</taxon>
        <taxon>Pezizomycotina</taxon>
        <taxon>Lecanoromycetes</taxon>
        <taxon>OSLEUM clade</taxon>
        <taxon>Umbilicariomycetidae</taxon>
        <taxon>Umbilicariales</taxon>
        <taxon>Umbilicariaceae</taxon>
        <taxon>Lasallia</taxon>
    </lineage>
</organism>
<feature type="compositionally biased region" description="Basic and acidic residues" evidence="1">
    <location>
        <begin position="431"/>
        <end position="440"/>
    </location>
</feature>
<feature type="region of interest" description="Disordered" evidence="1">
    <location>
        <begin position="254"/>
        <end position="277"/>
    </location>
</feature>
<gene>
    <name evidence="2" type="ORF">FRX48_04874</name>
</gene>
<feature type="region of interest" description="Disordered" evidence="1">
    <location>
        <begin position="415"/>
        <end position="440"/>
    </location>
</feature>
<dbReference type="PANTHER" id="PTHR40130:SF1">
    <property type="entry name" value="SPINDLE POLE BODY-ASSOCIATED PROTEIN CUT12 DOMAIN-CONTAINING PROTEIN"/>
    <property type="match status" value="1"/>
</dbReference>
<dbReference type="Gene3D" id="1.20.58.80">
    <property type="entry name" value="Phosphotransferase system, lactose/cellobiose-type IIA subunit"/>
    <property type="match status" value="1"/>
</dbReference>
<feature type="compositionally biased region" description="Basic and acidic residues" evidence="1">
    <location>
        <begin position="267"/>
        <end position="277"/>
    </location>
</feature>
<feature type="compositionally biased region" description="Low complexity" evidence="1">
    <location>
        <begin position="127"/>
        <end position="140"/>
    </location>
</feature>
<protein>
    <submittedName>
        <fullName evidence="2">Uncharacterized protein</fullName>
    </submittedName>
</protein>
<feature type="compositionally biased region" description="Acidic residues" evidence="1">
    <location>
        <begin position="338"/>
        <end position="347"/>
    </location>
</feature>
<evidence type="ECO:0000256" key="1">
    <source>
        <dbReference type="SAM" id="MobiDB-lite"/>
    </source>
</evidence>
<dbReference type="EMBL" id="VXIT01000007">
    <property type="protein sequence ID" value="KAA6411594.1"/>
    <property type="molecule type" value="Genomic_DNA"/>
</dbReference>
<dbReference type="Proteomes" id="UP000324767">
    <property type="component" value="Unassembled WGS sequence"/>
</dbReference>
<feature type="compositionally biased region" description="Low complexity" evidence="1">
    <location>
        <begin position="74"/>
        <end position="94"/>
    </location>
</feature>
<evidence type="ECO:0000313" key="2">
    <source>
        <dbReference type="EMBL" id="KAA6411594.1"/>
    </source>
</evidence>
<feature type="region of interest" description="Disordered" evidence="1">
    <location>
        <begin position="1"/>
        <end position="32"/>
    </location>
</feature>
<evidence type="ECO:0000313" key="3">
    <source>
        <dbReference type="Proteomes" id="UP000324767"/>
    </source>
</evidence>
<name>A0A5M8PQ58_9LECA</name>
<feature type="compositionally biased region" description="Pro residues" evidence="1">
    <location>
        <begin position="112"/>
        <end position="124"/>
    </location>
</feature>
<dbReference type="PANTHER" id="PTHR40130">
    <property type="entry name" value="EXPRESSED PROTEIN"/>
    <property type="match status" value="1"/>
</dbReference>
<accession>A0A5M8PQ58</accession>
<feature type="compositionally biased region" description="Polar residues" evidence="1">
    <location>
        <begin position="14"/>
        <end position="23"/>
    </location>
</feature>
<dbReference type="AlphaFoldDB" id="A0A5M8PQ58"/>